<reference evidence="1" key="1">
    <citation type="submission" date="2014-09" db="EMBL/GenBank/DDBJ databases">
        <authorList>
            <person name="Magalhaes I.L.F."/>
            <person name="Oliveira U."/>
            <person name="Santos F.R."/>
            <person name="Vidigal T.H.D.A."/>
            <person name="Brescovit A.D."/>
            <person name="Santos A.J."/>
        </authorList>
    </citation>
    <scope>NUCLEOTIDE SEQUENCE</scope>
    <source>
        <tissue evidence="1">Shoot tissue taken approximately 20 cm above the soil surface</tissue>
    </source>
</reference>
<dbReference type="EMBL" id="GBRH01166556">
    <property type="protein sequence ID" value="JAE31340.1"/>
    <property type="molecule type" value="Transcribed_RNA"/>
</dbReference>
<evidence type="ECO:0000313" key="1">
    <source>
        <dbReference type="EMBL" id="JAE31340.1"/>
    </source>
</evidence>
<sequence>MYNAAEGCICGQSRNDGGPLVVLHPLWCFVQSCADQIKILRFC</sequence>
<dbReference type="AlphaFoldDB" id="A0A0A9H288"/>
<organism evidence="1">
    <name type="scientific">Arundo donax</name>
    <name type="common">Giant reed</name>
    <name type="synonym">Donax arundinaceus</name>
    <dbReference type="NCBI Taxonomy" id="35708"/>
    <lineage>
        <taxon>Eukaryota</taxon>
        <taxon>Viridiplantae</taxon>
        <taxon>Streptophyta</taxon>
        <taxon>Embryophyta</taxon>
        <taxon>Tracheophyta</taxon>
        <taxon>Spermatophyta</taxon>
        <taxon>Magnoliopsida</taxon>
        <taxon>Liliopsida</taxon>
        <taxon>Poales</taxon>
        <taxon>Poaceae</taxon>
        <taxon>PACMAD clade</taxon>
        <taxon>Arundinoideae</taxon>
        <taxon>Arundineae</taxon>
        <taxon>Arundo</taxon>
    </lineage>
</organism>
<proteinExistence type="predicted"/>
<reference evidence="1" key="2">
    <citation type="journal article" date="2015" name="Data Brief">
        <title>Shoot transcriptome of the giant reed, Arundo donax.</title>
        <authorList>
            <person name="Barrero R.A."/>
            <person name="Guerrero F.D."/>
            <person name="Moolhuijzen P."/>
            <person name="Goolsby J.A."/>
            <person name="Tidwell J."/>
            <person name="Bellgard S.E."/>
            <person name="Bellgard M.I."/>
        </authorList>
    </citation>
    <scope>NUCLEOTIDE SEQUENCE</scope>
    <source>
        <tissue evidence="1">Shoot tissue taken approximately 20 cm above the soil surface</tissue>
    </source>
</reference>
<accession>A0A0A9H288</accession>
<name>A0A0A9H288_ARUDO</name>
<protein>
    <submittedName>
        <fullName evidence="1">Uncharacterized protein</fullName>
    </submittedName>
</protein>